<dbReference type="OrthoDB" id="5971833at2759"/>
<dbReference type="EMBL" id="OV696700">
    <property type="protein sequence ID" value="CAH1246330.1"/>
    <property type="molecule type" value="Genomic_DNA"/>
</dbReference>
<feature type="compositionally biased region" description="Basic and acidic residues" evidence="4">
    <location>
        <begin position="659"/>
        <end position="671"/>
    </location>
</feature>
<feature type="compositionally biased region" description="Basic and acidic residues" evidence="4">
    <location>
        <begin position="570"/>
        <end position="583"/>
    </location>
</feature>
<accession>A0A8J9Z2U2</accession>
<evidence type="ECO:0000313" key="7">
    <source>
        <dbReference type="Proteomes" id="UP000838412"/>
    </source>
</evidence>
<feature type="region of interest" description="Disordered" evidence="4">
    <location>
        <begin position="342"/>
        <end position="402"/>
    </location>
</feature>
<feature type="compositionally biased region" description="Basic and acidic residues" evidence="4">
    <location>
        <begin position="776"/>
        <end position="787"/>
    </location>
</feature>
<feature type="region of interest" description="Disordered" evidence="4">
    <location>
        <begin position="504"/>
        <end position="902"/>
    </location>
</feature>
<gene>
    <name evidence="6" type="primary">Hypp7701</name>
    <name evidence="6" type="ORF">BLAG_LOCUS8382</name>
</gene>
<feature type="compositionally biased region" description="Polar residues" evidence="4">
    <location>
        <begin position="371"/>
        <end position="382"/>
    </location>
</feature>
<feature type="domain" description="Exonuclease" evidence="5">
    <location>
        <begin position="10"/>
        <end position="203"/>
    </location>
</feature>
<reference evidence="6" key="1">
    <citation type="submission" date="2022-01" db="EMBL/GenBank/DDBJ databases">
        <authorList>
            <person name="Braso-Vives M."/>
        </authorList>
    </citation>
    <scope>NUCLEOTIDE SEQUENCE</scope>
</reference>
<dbReference type="PANTHER" id="PTHR30231:SF4">
    <property type="entry name" value="PROTEIN NEN2"/>
    <property type="match status" value="1"/>
</dbReference>
<proteinExistence type="predicted"/>
<feature type="compositionally biased region" description="Basic and acidic residues" evidence="4">
    <location>
        <begin position="617"/>
        <end position="651"/>
    </location>
</feature>
<feature type="compositionally biased region" description="Low complexity" evidence="4">
    <location>
        <begin position="383"/>
        <end position="402"/>
    </location>
</feature>
<dbReference type="InterPro" id="IPR036397">
    <property type="entry name" value="RNaseH_sf"/>
</dbReference>
<organism evidence="6 7">
    <name type="scientific">Branchiostoma lanceolatum</name>
    <name type="common">Common lancelet</name>
    <name type="synonym">Amphioxus lanceolatum</name>
    <dbReference type="NCBI Taxonomy" id="7740"/>
    <lineage>
        <taxon>Eukaryota</taxon>
        <taxon>Metazoa</taxon>
        <taxon>Chordata</taxon>
        <taxon>Cephalochordata</taxon>
        <taxon>Leptocardii</taxon>
        <taxon>Amphioxiformes</taxon>
        <taxon>Branchiostomatidae</taxon>
        <taxon>Branchiostoma</taxon>
    </lineage>
</organism>
<feature type="compositionally biased region" description="Basic and acidic residues" evidence="4">
    <location>
        <begin position="518"/>
        <end position="539"/>
    </location>
</feature>
<feature type="compositionally biased region" description="Basic and acidic residues" evidence="4">
    <location>
        <begin position="740"/>
        <end position="756"/>
    </location>
</feature>
<keyword evidence="2" id="KW-0378">Hydrolase</keyword>
<dbReference type="CDD" id="cd06127">
    <property type="entry name" value="DEDDh"/>
    <property type="match status" value="1"/>
</dbReference>
<dbReference type="GO" id="GO:0008408">
    <property type="term" value="F:3'-5' exonuclease activity"/>
    <property type="evidence" value="ECO:0007669"/>
    <property type="project" value="TreeGrafter"/>
</dbReference>
<feature type="compositionally biased region" description="Basic and acidic residues" evidence="4">
    <location>
        <begin position="874"/>
        <end position="884"/>
    </location>
</feature>
<dbReference type="InterPro" id="IPR013520">
    <property type="entry name" value="Ribonucl_H"/>
</dbReference>
<evidence type="ECO:0000256" key="3">
    <source>
        <dbReference type="ARBA" id="ARBA00022839"/>
    </source>
</evidence>
<sequence>MDPTDDLRPLLLFFDCEAAAGNVFRDDIIEVALKCQPDLHPTAEFDSLIHTRQRICSFGQDNGLTARVLEGQPRFPEVLDKLLDWCDGVVEEVNLLTNYNHYPVLVAHGGELFDFLMLFSHCERHNIPADKLQEHNIHFADTFIHLDEVKQAGHQLLDGCPLSLDFLLNEWFPGEFSEGRHRAMVDVKLLIKVFFETLLHQFLATLPIFSTEEWYEFYKTKKEIKKDKREFGDHLSFLNEVERKFAIRSLVKNGLNYEGLKDLYQQCRSVEHFTQEMRDLMETNVKTLSIRKIADHFMCKNVPQLGTIPYQPRTSVNKYQPACYHETDATGTHFRLRYGRKSNVRPSLPSQQTQEESPPEAEEADPDSSSYPVGTSVSRGVTSASRGVSPAARGRGRARPLGTRARDAGWVYNPLHKQVPVEFGNHDDGWLSDGDSAAYSPDDVLHVYVQQPKVTTTLVPREGRSTIFDIDDVTASQGDHEKGHMKRQNTGMSFSKIKKELEKSTTVVRGKGARRRHVFQERSKEDADKKSEARREESQGGRACSLRGKTSEKFKKSNDTWRMPAQTCASRHETKRSSEDRGKRSSTRPPVSTYAQVLTGEKTQRDGDANEVTSTPKENEEKEARMKSEQEKQKKADRQCRSQNKTRDCSEKQAAGSKTSEDDTKEEDSGWTKKKGRHWSGRKVQCKKTWGKIGHMAVANNSKESGLGNEAGFHQSSPKKLEPQTLNRRGQEQWPTLFKQKPEIEHQRHHSERSDFSKSPQQPRGEMNASFAKGPSSRDGEKCRSELQGKLPKSNYDKQDTNQRLRSVKNFSKKQNCSCGLPHEGDIPKAITAKTSRVVGSGRISEPRPHPPRRNREQRPPPSSAKYGILSTQDGRKKREGPKDGRKRRDGPMKDPKEENLDVSIEELLPFKNSAYKYLFTPGADMDASTAENYDKLIFHYNQEYFRHKQGD</sequence>
<feature type="compositionally biased region" description="Polar residues" evidence="4">
    <location>
        <begin position="714"/>
        <end position="728"/>
    </location>
</feature>
<dbReference type="PANTHER" id="PTHR30231">
    <property type="entry name" value="DNA POLYMERASE III SUBUNIT EPSILON"/>
    <property type="match status" value="1"/>
</dbReference>
<dbReference type="GO" id="GO:0003676">
    <property type="term" value="F:nucleic acid binding"/>
    <property type="evidence" value="ECO:0007669"/>
    <property type="project" value="InterPro"/>
</dbReference>
<dbReference type="Gene3D" id="3.30.420.10">
    <property type="entry name" value="Ribonuclease H-like superfamily/Ribonuclease H"/>
    <property type="match status" value="1"/>
</dbReference>
<evidence type="ECO:0000313" key="6">
    <source>
        <dbReference type="EMBL" id="CAH1246330.1"/>
    </source>
</evidence>
<name>A0A8J9Z2U2_BRALA</name>
<evidence type="ECO:0000256" key="1">
    <source>
        <dbReference type="ARBA" id="ARBA00022722"/>
    </source>
</evidence>
<dbReference type="SMART" id="SM00479">
    <property type="entry name" value="EXOIII"/>
    <property type="match status" value="1"/>
</dbReference>
<feature type="compositionally biased region" description="Low complexity" evidence="4">
    <location>
        <begin position="346"/>
        <end position="356"/>
    </location>
</feature>
<keyword evidence="3" id="KW-0269">Exonuclease</keyword>
<evidence type="ECO:0000256" key="2">
    <source>
        <dbReference type="ARBA" id="ARBA00022801"/>
    </source>
</evidence>
<feature type="compositionally biased region" description="Basic and acidic residues" evidence="4">
    <location>
        <begin position="890"/>
        <end position="900"/>
    </location>
</feature>
<protein>
    <submittedName>
        <fullName evidence="6">Hypp7701 protein</fullName>
    </submittedName>
</protein>
<feature type="compositionally biased region" description="Acidic residues" evidence="4">
    <location>
        <begin position="357"/>
        <end position="366"/>
    </location>
</feature>
<dbReference type="SUPFAM" id="SSF53098">
    <property type="entry name" value="Ribonuclease H-like"/>
    <property type="match status" value="1"/>
</dbReference>
<feature type="compositionally biased region" description="Basic residues" evidence="4">
    <location>
        <begin position="672"/>
        <end position="690"/>
    </location>
</feature>
<evidence type="ECO:0000256" key="4">
    <source>
        <dbReference type="SAM" id="MobiDB-lite"/>
    </source>
</evidence>
<feature type="compositionally biased region" description="Basic and acidic residues" evidence="4">
    <location>
        <begin position="549"/>
        <end position="559"/>
    </location>
</feature>
<feature type="compositionally biased region" description="Polar residues" evidence="4">
    <location>
        <begin position="804"/>
        <end position="818"/>
    </location>
</feature>
<feature type="compositionally biased region" description="Basic and acidic residues" evidence="4">
    <location>
        <begin position="845"/>
        <end position="859"/>
    </location>
</feature>
<keyword evidence="7" id="KW-1185">Reference proteome</keyword>
<dbReference type="InterPro" id="IPR012337">
    <property type="entry name" value="RNaseH-like_sf"/>
</dbReference>
<evidence type="ECO:0000259" key="5">
    <source>
        <dbReference type="SMART" id="SM00479"/>
    </source>
</evidence>
<dbReference type="Proteomes" id="UP000838412">
    <property type="component" value="Chromosome 15"/>
</dbReference>
<dbReference type="AlphaFoldDB" id="A0A8J9Z2U2"/>
<keyword evidence="1" id="KW-0540">Nuclease</keyword>
<feature type="compositionally biased region" description="Polar residues" evidence="4">
    <location>
        <begin position="587"/>
        <end position="596"/>
    </location>
</feature>